<dbReference type="PANTHER" id="PTHR47718">
    <property type="entry name" value="OS01G0519700 PROTEIN"/>
    <property type="match status" value="1"/>
</dbReference>
<evidence type="ECO:0000313" key="4">
    <source>
        <dbReference type="Proteomes" id="UP000826271"/>
    </source>
</evidence>
<dbReference type="InterPro" id="IPR018289">
    <property type="entry name" value="MULE_transposase_dom"/>
</dbReference>
<dbReference type="EMBL" id="WHWC01000018">
    <property type="protein sequence ID" value="KAG8364983.1"/>
    <property type="molecule type" value="Genomic_DNA"/>
</dbReference>
<evidence type="ECO:0000313" key="3">
    <source>
        <dbReference type="EMBL" id="KAG8364983.1"/>
    </source>
</evidence>
<reference evidence="3" key="1">
    <citation type="submission" date="2019-10" db="EMBL/GenBank/DDBJ databases">
        <authorList>
            <person name="Zhang R."/>
            <person name="Pan Y."/>
            <person name="Wang J."/>
            <person name="Ma R."/>
            <person name="Yu S."/>
        </authorList>
    </citation>
    <scope>NUCLEOTIDE SEQUENCE</scope>
    <source>
        <strain evidence="3">LA-IB0</strain>
        <tissue evidence="3">Leaf</tissue>
    </source>
</reference>
<name>A0AAV6W4L6_9LAMI</name>
<dbReference type="Pfam" id="PF03101">
    <property type="entry name" value="FAR1"/>
    <property type="match status" value="1"/>
</dbReference>
<dbReference type="Proteomes" id="UP000826271">
    <property type="component" value="Unassembled WGS sequence"/>
</dbReference>
<protein>
    <recommendedName>
        <fullName evidence="5">Protein FAR1-RELATED SEQUENCE</fullName>
    </recommendedName>
</protein>
<sequence length="377" mass="43200">MFEFAFLVEPEKEVGLVDATHMGTAQIHSPADTHLNGNDEDAEIECADQCTFGELGRDEHIEVHSSIIEEFESRLAVGQTVKSAGDAYLLYYKYANAKGFTVKKGDQRCFPHTKELQSKDFECSCEGVKDERRSINRKPVYQKPITRTGCKARLKVGREWGGEWKVTKFLMEHNHEMVTSDQIHLLRSSRNISHAHKSTLEAMANKIEDGDASALLQYFIKKSNKETSFYWSVQMGDDNRMMNFFFRDYRCMIDYEYFGDVVSVDTTYRTNRYDLICAPFVGINHHKKNVMFGLAFMSDETKSSFEWLFSTFLESMNGKQPETVFIDQCQAMMNAVGTIFPFATMSSVARDPNNEQFYMGGQTTYVYPFGAHPLSQN</sequence>
<evidence type="ECO:0000259" key="2">
    <source>
        <dbReference type="Pfam" id="PF10551"/>
    </source>
</evidence>
<evidence type="ECO:0000259" key="1">
    <source>
        <dbReference type="Pfam" id="PF03101"/>
    </source>
</evidence>
<feature type="domain" description="MULE transposase" evidence="2">
    <location>
        <begin position="261"/>
        <end position="343"/>
    </location>
</feature>
<dbReference type="Pfam" id="PF10551">
    <property type="entry name" value="MULE"/>
    <property type="match status" value="1"/>
</dbReference>
<comment type="caution">
    <text evidence="3">The sequence shown here is derived from an EMBL/GenBank/DDBJ whole genome shotgun (WGS) entry which is preliminary data.</text>
</comment>
<proteinExistence type="predicted"/>
<accession>A0AAV6W4L6</accession>
<dbReference type="AlphaFoldDB" id="A0AAV6W4L6"/>
<gene>
    <name evidence="3" type="ORF">BUALT_Bualt18G0055300</name>
</gene>
<feature type="domain" description="FAR1" evidence="1">
    <location>
        <begin position="90"/>
        <end position="178"/>
    </location>
</feature>
<dbReference type="InterPro" id="IPR004330">
    <property type="entry name" value="FAR1_DNA_bnd_dom"/>
</dbReference>
<dbReference type="PANTHER" id="PTHR47718:SF17">
    <property type="entry name" value="PROTEIN FAR1-RELATED SEQUENCE 5-LIKE"/>
    <property type="match status" value="1"/>
</dbReference>
<keyword evidence="4" id="KW-1185">Reference proteome</keyword>
<evidence type="ECO:0008006" key="5">
    <source>
        <dbReference type="Google" id="ProtNLM"/>
    </source>
</evidence>
<organism evidence="3 4">
    <name type="scientific">Buddleja alternifolia</name>
    <dbReference type="NCBI Taxonomy" id="168488"/>
    <lineage>
        <taxon>Eukaryota</taxon>
        <taxon>Viridiplantae</taxon>
        <taxon>Streptophyta</taxon>
        <taxon>Embryophyta</taxon>
        <taxon>Tracheophyta</taxon>
        <taxon>Spermatophyta</taxon>
        <taxon>Magnoliopsida</taxon>
        <taxon>eudicotyledons</taxon>
        <taxon>Gunneridae</taxon>
        <taxon>Pentapetalae</taxon>
        <taxon>asterids</taxon>
        <taxon>lamiids</taxon>
        <taxon>Lamiales</taxon>
        <taxon>Scrophulariaceae</taxon>
        <taxon>Buddlejeae</taxon>
        <taxon>Buddleja</taxon>
    </lineage>
</organism>